<dbReference type="EMBL" id="UINC01096150">
    <property type="protein sequence ID" value="SVC52795.1"/>
    <property type="molecule type" value="Genomic_DNA"/>
</dbReference>
<protein>
    <submittedName>
        <fullName evidence="2">Uncharacterized protein</fullName>
    </submittedName>
</protein>
<evidence type="ECO:0000313" key="2">
    <source>
        <dbReference type="EMBL" id="SVC52795.1"/>
    </source>
</evidence>
<sequence length="62" mass="6904">MQQIITILPFLYIPLCLGIGYLGKKRKGGFWVYFLVSFLLTPLIGLLVLYIGAPKSTEALSD</sequence>
<feature type="transmembrane region" description="Helical" evidence="1">
    <location>
        <begin position="30"/>
        <end position="53"/>
    </location>
</feature>
<organism evidence="2">
    <name type="scientific">marine metagenome</name>
    <dbReference type="NCBI Taxonomy" id="408172"/>
    <lineage>
        <taxon>unclassified sequences</taxon>
        <taxon>metagenomes</taxon>
        <taxon>ecological metagenomes</taxon>
    </lineage>
</organism>
<name>A0A382MXE4_9ZZZZ</name>
<accession>A0A382MXE4</accession>
<gene>
    <name evidence="2" type="ORF">METZ01_LOCUS305649</name>
</gene>
<proteinExistence type="predicted"/>
<reference evidence="2" key="1">
    <citation type="submission" date="2018-05" db="EMBL/GenBank/DDBJ databases">
        <authorList>
            <person name="Lanie J.A."/>
            <person name="Ng W.-L."/>
            <person name="Kazmierczak K.M."/>
            <person name="Andrzejewski T.M."/>
            <person name="Davidsen T.M."/>
            <person name="Wayne K.J."/>
            <person name="Tettelin H."/>
            <person name="Glass J.I."/>
            <person name="Rusch D."/>
            <person name="Podicherti R."/>
            <person name="Tsui H.-C.T."/>
            <person name="Winkler M.E."/>
        </authorList>
    </citation>
    <scope>NUCLEOTIDE SEQUENCE</scope>
</reference>
<feature type="transmembrane region" description="Helical" evidence="1">
    <location>
        <begin position="6"/>
        <end position="23"/>
    </location>
</feature>
<keyword evidence="1" id="KW-1133">Transmembrane helix</keyword>
<dbReference type="AlphaFoldDB" id="A0A382MXE4"/>
<keyword evidence="1" id="KW-0812">Transmembrane</keyword>
<keyword evidence="1" id="KW-0472">Membrane</keyword>
<evidence type="ECO:0000256" key="1">
    <source>
        <dbReference type="SAM" id="Phobius"/>
    </source>
</evidence>